<sequence>MALKFKLSPNWPPAGFKFRAKGSDMAHHILTVVLAALLTSPEVEAVADVTTPAGRVVGLELDVLGTTVHAFLGIPFAQPPVGERRFRRAEPMEPWDGIYNATRRPNACSQNREVVNDESNLWGLNTPKSEDCLYLNVWQPTPVPTGAAVLVWIYGGAFEWGSSSIPAYDGRYLAATEGVLVVSFNYRVSGLGFLYTGTDDAPGNVGLTDQVLALRWVQDNVAAFGGDPARVTLFGESAGGISIGYHLISPGSRDLFSRAILQSGTALNPWGYNSKDGAYKKTVIFADHLGCPTEKGSAEMLACLRETDSQQLVDTSAVGYAAIIAVVDGSFLPESPPVAYQSGAFKSADLLLGSNEDEGAFFLISNQYPGFSEDSESLITKEQFLECIRYYHPALNEFAVDAVAFQYTDWERLDQDTMYRDAMDDLYGDNSFVCPDVNTGRAHLRLGATPYMYRFAHRPSNSPEPDWVGAVHGEEVPFVFGLPLDPVYGFTEEEKDLARRMMRHWANFARTGNPNNNNEGVWSAFNATDGGYMVLDTFEPRMLTGPSTENCAFWDNYLKPLWTKTEALMNDAPCATGSGVSLYNRPGIMGRNLAACVLAVFLYLVTVCC</sequence>
<dbReference type="PROSITE" id="PS00122">
    <property type="entry name" value="CARBOXYLESTERASE_B_1"/>
    <property type="match status" value="1"/>
</dbReference>
<protein>
    <recommendedName>
        <fullName evidence="6">Carboxylic ester hydrolase</fullName>
        <ecNumber evidence="6">3.1.1.-</ecNumber>
    </recommendedName>
</protein>
<keyword evidence="4" id="KW-1015">Disulfide bond</keyword>
<dbReference type="EMBL" id="OV696689">
    <property type="protein sequence ID" value="CAH1262107.1"/>
    <property type="molecule type" value="Genomic_DNA"/>
</dbReference>
<evidence type="ECO:0000256" key="6">
    <source>
        <dbReference type="RuleBase" id="RU361235"/>
    </source>
</evidence>
<gene>
    <name evidence="9" type="primary">BCHE</name>
    <name evidence="9" type="ORF">BLAG_LOCUS17324</name>
</gene>
<dbReference type="Proteomes" id="UP000838412">
    <property type="component" value="Chromosome 4"/>
</dbReference>
<feature type="signal peptide" evidence="7">
    <location>
        <begin position="1"/>
        <end position="45"/>
    </location>
</feature>
<dbReference type="GO" id="GO:0003990">
    <property type="term" value="F:acetylcholinesterase activity"/>
    <property type="evidence" value="ECO:0007669"/>
    <property type="project" value="TreeGrafter"/>
</dbReference>
<evidence type="ECO:0000256" key="5">
    <source>
        <dbReference type="PIRSR" id="PIRSR600997-1"/>
    </source>
</evidence>
<evidence type="ECO:0000256" key="4">
    <source>
        <dbReference type="ARBA" id="ARBA00023157"/>
    </source>
</evidence>
<dbReference type="InterPro" id="IPR050654">
    <property type="entry name" value="AChE-related_enzymes"/>
</dbReference>
<keyword evidence="3 6" id="KW-0378">Hydrolase</keyword>
<dbReference type="FunFam" id="3.40.50.1820:FF:000029">
    <property type="entry name" value="Acetylcholinesterase"/>
    <property type="match status" value="1"/>
</dbReference>
<dbReference type="GO" id="GO:0005615">
    <property type="term" value="C:extracellular space"/>
    <property type="evidence" value="ECO:0007669"/>
    <property type="project" value="TreeGrafter"/>
</dbReference>
<dbReference type="PANTHER" id="PTHR43918:SF12">
    <property type="entry name" value="ACETYLCHOLINESTERASE 1"/>
    <property type="match status" value="1"/>
</dbReference>
<reference evidence="9" key="1">
    <citation type="submission" date="2022-01" db="EMBL/GenBank/DDBJ databases">
        <authorList>
            <person name="Braso-Vives M."/>
        </authorList>
    </citation>
    <scope>NUCLEOTIDE SEQUENCE</scope>
</reference>
<evidence type="ECO:0000259" key="8">
    <source>
        <dbReference type="Pfam" id="PF00135"/>
    </source>
</evidence>
<feature type="active site" description="Charge relay system" evidence="5">
    <location>
        <position position="358"/>
    </location>
</feature>
<feature type="active site" description="Acyl-ester intermediate" evidence="5">
    <location>
        <position position="237"/>
    </location>
</feature>
<feature type="active site" description="Charge relay system" evidence="5">
    <location>
        <position position="472"/>
    </location>
</feature>
<dbReference type="EC" id="3.1.1.-" evidence="6"/>
<dbReference type="PRINTS" id="PR00878">
    <property type="entry name" value="CHOLNESTRASE"/>
</dbReference>
<dbReference type="GO" id="GO:0019695">
    <property type="term" value="P:choline metabolic process"/>
    <property type="evidence" value="ECO:0007669"/>
    <property type="project" value="TreeGrafter"/>
</dbReference>
<dbReference type="SUPFAM" id="SSF53474">
    <property type="entry name" value="alpha/beta-Hydrolases"/>
    <property type="match status" value="1"/>
</dbReference>
<evidence type="ECO:0000256" key="1">
    <source>
        <dbReference type="ARBA" id="ARBA00005964"/>
    </source>
</evidence>
<feature type="chain" id="PRO_5035441989" description="Carboxylic ester hydrolase" evidence="7">
    <location>
        <begin position="46"/>
        <end position="609"/>
    </location>
</feature>
<dbReference type="InterPro" id="IPR002018">
    <property type="entry name" value="CarbesteraseB"/>
</dbReference>
<dbReference type="PROSITE" id="PS00941">
    <property type="entry name" value="CARBOXYLESTERASE_B_2"/>
    <property type="match status" value="1"/>
</dbReference>
<dbReference type="Gene3D" id="3.40.50.1820">
    <property type="entry name" value="alpha/beta hydrolase"/>
    <property type="match status" value="1"/>
</dbReference>
<keyword evidence="7" id="KW-0732">Signal</keyword>
<proteinExistence type="inferred from homology"/>
<evidence type="ECO:0000256" key="3">
    <source>
        <dbReference type="ARBA" id="ARBA00022801"/>
    </source>
</evidence>
<evidence type="ECO:0000256" key="7">
    <source>
        <dbReference type="SAM" id="SignalP"/>
    </source>
</evidence>
<dbReference type="InterPro" id="IPR019826">
    <property type="entry name" value="Carboxylesterase_B_AS"/>
</dbReference>
<dbReference type="InterPro" id="IPR029058">
    <property type="entry name" value="AB_hydrolase_fold"/>
</dbReference>
<keyword evidence="2" id="KW-0719">Serine esterase</keyword>
<dbReference type="GO" id="GO:0005886">
    <property type="term" value="C:plasma membrane"/>
    <property type="evidence" value="ECO:0007669"/>
    <property type="project" value="TreeGrafter"/>
</dbReference>
<keyword evidence="10" id="KW-1185">Reference proteome</keyword>
<dbReference type="OrthoDB" id="9000293at2759"/>
<evidence type="ECO:0000313" key="9">
    <source>
        <dbReference type="EMBL" id="CAH1262107.1"/>
    </source>
</evidence>
<organism evidence="9 10">
    <name type="scientific">Branchiostoma lanceolatum</name>
    <name type="common">Common lancelet</name>
    <name type="synonym">Amphioxus lanceolatum</name>
    <dbReference type="NCBI Taxonomy" id="7740"/>
    <lineage>
        <taxon>Eukaryota</taxon>
        <taxon>Metazoa</taxon>
        <taxon>Chordata</taxon>
        <taxon>Cephalochordata</taxon>
        <taxon>Leptocardii</taxon>
        <taxon>Amphioxiformes</taxon>
        <taxon>Branchiostomatidae</taxon>
        <taxon>Branchiostoma</taxon>
    </lineage>
</organism>
<feature type="domain" description="Carboxylesterase type B" evidence="8">
    <location>
        <begin position="48"/>
        <end position="554"/>
    </location>
</feature>
<comment type="similarity">
    <text evidence="1 6">Belongs to the type-B carboxylesterase/lipase family.</text>
</comment>
<dbReference type="GO" id="GO:0006581">
    <property type="term" value="P:acetylcholine catabolic process"/>
    <property type="evidence" value="ECO:0007669"/>
    <property type="project" value="TreeGrafter"/>
</dbReference>
<dbReference type="InterPro" id="IPR000997">
    <property type="entry name" value="Cholinesterase"/>
</dbReference>
<evidence type="ECO:0000313" key="10">
    <source>
        <dbReference type="Proteomes" id="UP000838412"/>
    </source>
</evidence>
<dbReference type="Pfam" id="PF00135">
    <property type="entry name" value="COesterase"/>
    <property type="match status" value="1"/>
</dbReference>
<dbReference type="AlphaFoldDB" id="A0A8K0EQ98"/>
<dbReference type="InterPro" id="IPR019819">
    <property type="entry name" value="Carboxylesterase_B_CS"/>
</dbReference>
<accession>A0A8K0EQ98</accession>
<evidence type="ECO:0000256" key="2">
    <source>
        <dbReference type="ARBA" id="ARBA00022487"/>
    </source>
</evidence>
<dbReference type="CDD" id="cd00312">
    <property type="entry name" value="Esterase_lipase"/>
    <property type="match status" value="1"/>
</dbReference>
<name>A0A8K0EQ98_BRALA</name>
<dbReference type="PANTHER" id="PTHR43918">
    <property type="entry name" value="ACETYLCHOLINESTERASE"/>
    <property type="match status" value="1"/>
</dbReference>